<evidence type="ECO:0000313" key="7">
    <source>
        <dbReference type="EMBL" id="WGT46322.1"/>
    </source>
</evidence>
<dbReference type="Pfam" id="PF07690">
    <property type="entry name" value="MFS_1"/>
    <property type="match status" value="1"/>
</dbReference>
<feature type="transmembrane region" description="Helical" evidence="5">
    <location>
        <begin position="42"/>
        <end position="63"/>
    </location>
</feature>
<feature type="transmembrane region" description="Helical" evidence="5">
    <location>
        <begin position="360"/>
        <end position="382"/>
    </location>
</feature>
<dbReference type="InterPro" id="IPR020846">
    <property type="entry name" value="MFS_dom"/>
</dbReference>
<evidence type="ECO:0000259" key="6">
    <source>
        <dbReference type="PROSITE" id="PS50850"/>
    </source>
</evidence>
<gene>
    <name evidence="7" type="ORF">QH948_09150</name>
</gene>
<dbReference type="Gene3D" id="1.20.1250.20">
    <property type="entry name" value="MFS general substrate transporter like domains"/>
    <property type="match status" value="1"/>
</dbReference>
<dbReference type="InterPro" id="IPR052524">
    <property type="entry name" value="MFS_Cyanate_Porter"/>
</dbReference>
<accession>A0ABY8PV35</accession>
<dbReference type="PANTHER" id="PTHR23523:SF2">
    <property type="entry name" value="2-NITROIMIDAZOLE TRANSPORTER"/>
    <property type="match status" value="1"/>
</dbReference>
<dbReference type="InterPro" id="IPR036259">
    <property type="entry name" value="MFS_trans_sf"/>
</dbReference>
<dbReference type="RefSeq" id="WP_281144123.1">
    <property type="nucleotide sequence ID" value="NZ_CP123967.1"/>
</dbReference>
<evidence type="ECO:0000256" key="1">
    <source>
        <dbReference type="ARBA" id="ARBA00004651"/>
    </source>
</evidence>
<sequence>MTWLRRWWPLVAILALAFNLRPVASSIGPVLTEITVDLGLSGATAGLLTSLPTICFAVFGAAAPWISQRLGLSWTIALALGALVVGQTGRVLAPSGTLFLGWSMLALAGMALANVLMPTLVRLHYPDRIALATSLYSLTLSLGLTAASSVTVPLANALGGWRAALSAGIVAAALALLCWLPLLLRGRSATGSTGKPVSLARVARTPLGWAMAVFFGIQSAQAYSIFGWLPSVYRGAGLSEVEAGLMLGIATGVGVIPAFLIPAYVARARNPGRLFLVIMCFLVMGYVGLLSAPTTVPWLWAVFLALGTTSFPLILALFGTRATTPAATAALSGFAQAVGYAIATVGPLSFGILHQVTGGWVAPIGLQLALCIPMVIAGLYACRPIVIEDQLRWGA</sequence>
<name>A0ABY8PV35_9ACTN</name>
<keyword evidence="4 5" id="KW-0472">Membrane</keyword>
<feature type="transmembrane region" description="Helical" evidence="5">
    <location>
        <begin position="129"/>
        <end position="151"/>
    </location>
</feature>
<evidence type="ECO:0000256" key="3">
    <source>
        <dbReference type="ARBA" id="ARBA00022989"/>
    </source>
</evidence>
<feature type="transmembrane region" description="Helical" evidence="5">
    <location>
        <begin position="298"/>
        <end position="318"/>
    </location>
</feature>
<feature type="transmembrane region" description="Helical" evidence="5">
    <location>
        <begin position="205"/>
        <end position="226"/>
    </location>
</feature>
<keyword evidence="8" id="KW-1185">Reference proteome</keyword>
<organism evidence="7 8">
    <name type="scientific">Tessaracoccus lacteus</name>
    <dbReference type="NCBI Taxonomy" id="3041766"/>
    <lineage>
        <taxon>Bacteria</taxon>
        <taxon>Bacillati</taxon>
        <taxon>Actinomycetota</taxon>
        <taxon>Actinomycetes</taxon>
        <taxon>Propionibacteriales</taxon>
        <taxon>Propionibacteriaceae</taxon>
        <taxon>Tessaracoccus</taxon>
    </lineage>
</organism>
<keyword evidence="2 5" id="KW-0812">Transmembrane</keyword>
<dbReference type="EMBL" id="CP123967">
    <property type="protein sequence ID" value="WGT46322.1"/>
    <property type="molecule type" value="Genomic_DNA"/>
</dbReference>
<evidence type="ECO:0000256" key="4">
    <source>
        <dbReference type="ARBA" id="ARBA00023136"/>
    </source>
</evidence>
<dbReference type="InterPro" id="IPR011701">
    <property type="entry name" value="MFS"/>
</dbReference>
<keyword evidence="3 5" id="KW-1133">Transmembrane helix</keyword>
<dbReference type="Proteomes" id="UP001244136">
    <property type="component" value="Chromosome"/>
</dbReference>
<comment type="subcellular location">
    <subcellularLocation>
        <location evidence="1">Cell membrane</location>
        <topology evidence="1">Multi-pass membrane protein</topology>
    </subcellularLocation>
</comment>
<feature type="transmembrane region" description="Helical" evidence="5">
    <location>
        <begin position="70"/>
        <end position="93"/>
    </location>
</feature>
<protein>
    <submittedName>
        <fullName evidence="7">MFS transporter</fullName>
    </submittedName>
</protein>
<feature type="transmembrane region" description="Helical" evidence="5">
    <location>
        <begin position="163"/>
        <end position="184"/>
    </location>
</feature>
<dbReference type="SUPFAM" id="SSF103473">
    <property type="entry name" value="MFS general substrate transporter"/>
    <property type="match status" value="1"/>
</dbReference>
<feature type="transmembrane region" description="Helical" evidence="5">
    <location>
        <begin position="99"/>
        <end position="117"/>
    </location>
</feature>
<dbReference type="PANTHER" id="PTHR23523">
    <property type="match status" value="1"/>
</dbReference>
<evidence type="ECO:0000256" key="5">
    <source>
        <dbReference type="SAM" id="Phobius"/>
    </source>
</evidence>
<feature type="transmembrane region" description="Helical" evidence="5">
    <location>
        <begin position="330"/>
        <end position="354"/>
    </location>
</feature>
<proteinExistence type="predicted"/>
<feature type="transmembrane region" description="Helical" evidence="5">
    <location>
        <begin position="246"/>
        <end position="266"/>
    </location>
</feature>
<evidence type="ECO:0000256" key="2">
    <source>
        <dbReference type="ARBA" id="ARBA00022692"/>
    </source>
</evidence>
<feature type="domain" description="Major facilitator superfamily (MFS) profile" evidence="6">
    <location>
        <begin position="1"/>
        <end position="395"/>
    </location>
</feature>
<reference evidence="7 8" key="1">
    <citation type="journal article" date="2008" name="Int. J. Syst. Evol. Microbiol.">
        <title>Tessaracoccus flavescens sp. nov., isolated from marine sediment.</title>
        <authorList>
            <person name="Lee D.W."/>
            <person name="Lee S.D."/>
        </authorList>
    </citation>
    <scope>NUCLEOTIDE SEQUENCE [LARGE SCALE GENOMIC DNA]</scope>
    <source>
        <strain evidence="7 8">T21</strain>
    </source>
</reference>
<evidence type="ECO:0000313" key="8">
    <source>
        <dbReference type="Proteomes" id="UP001244136"/>
    </source>
</evidence>
<dbReference type="PROSITE" id="PS50850">
    <property type="entry name" value="MFS"/>
    <property type="match status" value="1"/>
</dbReference>
<feature type="transmembrane region" description="Helical" evidence="5">
    <location>
        <begin position="273"/>
        <end position="292"/>
    </location>
</feature>